<gene>
    <name evidence="7" type="ORF">KP509_35G070400</name>
</gene>
<dbReference type="GO" id="GO:0005525">
    <property type="term" value="F:GTP binding"/>
    <property type="evidence" value="ECO:0007669"/>
    <property type="project" value="UniProtKB-KW"/>
</dbReference>
<reference evidence="7" key="1">
    <citation type="submission" date="2021-08" db="EMBL/GenBank/DDBJ databases">
        <title>WGS assembly of Ceratopteris richardii.</title>
        <authorList>
            <person name="Marchant D.B."/>
            <person name="Chen G."/>
            <person name="Jenkins J."/>
            <person name="Shu S."/>
            <person name="Leebens-Mack J."/>
            <person name="Grimwood J."/>
            <person name="Schmutz J."/>
            <person name="Soltis P."/>
            <person name="Soltis D."/>
            <person name="Chen Z.-H."/>
        </authorList>
    </citation>
    <scope>NUCLEOTIDE SEQUENCE</scope>
    <source>
        <strain evidence="7">Whitten #5841</strain>
        <tissue evidence="7">Leaf</tissue>
    </source>
</reference>
<keyword evidence="2" id="KW-0547">Nucleotide-binding</keyword>
<dbReference type="GO" id="GO:0003924">
    <property type="term" value="F:GTPase activity"/>
    <property type="evidence" value="ECO:0007669"/>
    <property type="project" value="InterPro"/>
</dbReference>
<dbReference type="PANTHER" id="PTHR10751">
    <property type="entry name" value="GUANYLATE BINDING PROTEIN"/>
    <property type="match status" value="1"/>
</dbReference>
<dbReference type="InterPro" id="IPR027417">
    <property type="entry name" value="P-loop_NTPase"/>
</dbReference>
<comment type="similarity">
    <text evidence="4">Belongs to the TRAFAC class dynamin-like GTPase superfamily. GB1/RHD3 GTPase family.</text>
</comment>
<dbReference type="InterPro" id="IPR015894">
    <property type="entry name" value="Guanylate-bd_N"/>
</dbReference>
<dbReference type="InterPro" id="IPR030386">
    <property type="entry name" value="G_GB1_RHD3_dom"/>
</dbReference>
<name>A0A8T2QI92_CERRI</name>
<dbReference type="Gene3D" id="3.40.50.300">
    <property type="entry name" value="P-loop containing nucleotide triphosphate hydrolases"/>
    <property type="match status" value="1"/>
</dbReference>
<evidence type="ECO:0000256" key="5">
    <source>
        <dbReference type="SAM" id="Phobius"/>
    </source>
</evidence>
<evidence type="ECO:0000256" key="2">
    <source>
        <dbReference type="ARBA" id="ARBA00022741"/>
    </source>
</evidence>
<sequence length="976" mass="110206">MRPSFTMSYLQAIMSTSTHSYSIGLRAVLIFNAMAALFSHTLANDPVLFNVPDIKGSSAVYPEKKPATMLTTSETINEDPLQLLRPGKGHDRLELNEIALEKLSFIDTPVAIVGIVGPYHCGKSFLLNVLLNSTHGFSVGVKPDPETRGMWIRILSKERVKGKDGSQVILLDTEGFYGDMATRLYDARIFAIATLLSSHLVYNTLRTLGDTQSVTALADLAKQAQVFNLQNWLHSGEMTSDQDNLSTNLDPSLLLKTLDFPPLTWVVQGFDMDLDSSHTPMDYLRRYLSAFAHTGDRTLDTLFSAGIFCYSLRTPTDMNMLREQYGSKILAADEELYPKLHPGYISDLNKLRLGIFENLTSKGGGKLTGKAIAAMLPLLVHYVNEDFPLQADRKLKDVLMDLVVEGAFAGGVEYFKKCIHEVSMIDSVVTSQREKRTLADGSELASMSQLAASALTSEELEAVMNAAESRAIAYCKQRCVGVPVQLVTMSCEVQLGTKINNLKPLYREENEHKIREVLTRLGEGLRNTASKKVQELQLPMADSSLQQICSNIIHNALHGYEALVGPHKGSHLYHEACKKMQDEIQVKCDKVARINMDKISAIFSAVKTLFRNEYEHRFLAHSLANNVQIRDHLPSTVEESLKTKDGKPFAPKQVEEIHLQCAKLAGAAYEKSVKDALPWMESGNELNDFNHYQCLQWLKQRYAEIQTYNNMLIQTYCEKCITSLVLQYKADMSNITPFPDNDETISEKAQEIGKHVLQDYITMTMDYASLMFVEEKRKELIRTIADYLAHILKKNTALMAAFCYDPLMDAYKELQMQDCDRTFHNMWVSGNFWSHRCLWPGPRYMFGFRYAAYKAARKHLDLAQLEANKGTKPSGSTHDIAKVVILSPSTRDNVIQAWIEHDLAPYANVVVINFSILSACIVVIVSLIFWILRKVRYTFRRHPKVKAEDGNVWPPSYSNYMGQKAEYYSSNLYRRH</sequence>
<accession>A0A8T2QI92</accession>
<dbReference type="OrthoDB" id="7788754at2759"/>
<proteinExistence type="inferred from homology"/>
<keyword evidence="1" id="KW-0934">Plastid</keyword>
<keyword evidence="3" id="KW-0342">GTP-binding</keyword>
<evidence type="ECO:0000256" key="3">
    <source>
        <dbReference type="ARBA" id="ARBA00023134"/>
    </source>
</evidence>
<evidence type="ECO:0000256" key="1">
    <source>
        <dbReference type="ARBA" id="ARBA00022528"/>
    </source>
</evidence>
<dbReference type="SUPFAM" id="SSF52540">
    <property type="entry name" value="P-loop containing nucleoside triphosphate hydrolases"/>
    <property type="match status" value="1"/>
</dbReference>
<keyword evidence="5" id="KW-0472">Membrane</keyword>
<keyword evidence="1" id="KW-0150">Chloroplast</keyword>
<dbReference type="AlphaFoldDB" id="A0A8T2QI92"/>
<evidence type="ECO:0000313" key="7">
    <source>
        <dbReference type="EMBL" id="KAH7283300.1"/>
    </source>
</evidence>
<protein>
    <recommendedName>
        <fullName evidence="6">GB1/RHD3-type G domain-containing protein</fullName>
    </recommendedName>
</protein>
<keyword evidence="5" id="KW-0812">Transmembrane</keyword>
<evidence type="ECO:0000259" key="6">
    <source>
        <dbReference type="PROSITE" id="PS51715"/>
    </source>
</evidence>
<feature type="transmembrane region" description="Helical" evidence="5">
    <location>
        <begin position="910"/>
        <end position="932"/>
    </location>
</feature>
<dbReference type="PROSITE" id="PS51715">
    <property type="entry name" value="G_GB1_RHD3"/>
    <property type="match status" value="1"/>
</dbReference>
<organism evidence="7 8">
    <name type="scientific">Ceratopteris richardii</name>
    <name type="common">Triangle waterfern</name>
    <dbReference type="NCBI Taxonomy" id="49495"/>
    <lineage>
        <taxon>Eukaryota</taxon>
        <taxon>Viridiplantae</taxon>
        <taxon>Streptophyta</taxon>
        <taxon>Embryophyta</taxon>
        <taxon>Tracheophyta</taxon>
        <taxon>Polypodiopsida</taxon>
        <taxon>Polypodiidae</taxon>
        <taxon>Polypodiales</taxon>
        <taxon>Pteridineae</taxon>
        <taxon>Pteridaceae</taxon>
        <taxon>Parkerioideae</taxon>
        <taxon>Ceratopteris</taxon>
    </lineage>
</organism>
<feature type="domain" description="GB1/RHD3-type G" evidence="6">
    <location>
        <begin position="107"/>
        <end position="227"/>
    </location>
</feature>
<keyword evidence="8" id="KW-1185">Reference proteome</keyword>
<comment type="caution">
    <text evidence="7">The sequence shown here is derived from an EMBL/GenBank/DDBJ whole genome shotgun (WGS) entry which is preliminary data.</text>
</comment>
<evidence type="ECO:0000256" key="4">
    <source>
        <dbReference type="PROSITE-ProRule" id="PRU01052"/>
    </source>
</evidence>
<keyword evidence="5" id="KW-1133">Transmembrane helix</keyword>
<dbReference type="Proteomes" id="UP000825935">
    <property type="component" value="Chromosome 35"/>
</dbReference>
<dbReference type="Pfam" id="PF02263">
    <property type="entry name" value="GBP"/>
    <property type="match status" value="1"/>
</dbReference>
<dbReference type="OMA" id="MEDCERT"/>
<evidence type="ECO:0000313" key="8">
    <source>
        <dbReference type="Proteomes" id="UP000825935"/>
    </source>
</evidence>
<dbReference type="EMBL" id="CM035440">
    <property type="protein sequence ID" value="KAH7283300.1"/>
    <property type="molecule type" value="Genomic_DNA"/>
</dbReference>